<protein>
    <recommendedName>
        <fullName evidence="6">TRUD domain-containing protein</fullName>
    </recommendedName>
</protein>
<evidence type="ECO:0000256" key="4">
    <source>
        <dbReference type="ARBA" id="ARBA00036943"/>
    </source>
</evidence>
<dbReference type="PANTHER" id="PTHR13326:SF31">
    <property type="entry name" value="PSEUDOURIDYLATE SYNTHASE 7 HOMOLOG"/>
    <property type="match status" value="1"/>
</dbReference>
<dbReference type="AlphaFoldDB" id="A0A5E4PVR4"/>
<dbReference type="InterPro" id="IPR042214">
    <property type="entry name" value="TruD_catalytic"/>
</dbReference>
<dbReference type="GO" id="GO:0001522">
    <property type="term" value="P:pseudouridine synthesis"/>
    <property type="evidence" value="ECO:0007669"/>
    <property type="project" value="InterPro"/>
</dbReference>
<accession>A0A5E4PVR4</accession>
<dbReference type="GO" id="GO:0003723">
    <property type="term" value="F:RNA binding"/>
    <property type="evidence" value="ECO:0007669"/>
    <property type="project" value="InterPro"/>
</dbReference>
<dbReference type="InterPro" id="IPR011760">
    <property type="entry name" value="PsdUridine_synth_TruD_insert"/>
</dbReference>
<feature type="domain" description="TRUD" evidence="6">
    <location>
        <begin position="343"/>
        <end position="418"/>
    </location>
</feature>
<evidence type="ECO:0000313" key="7">
    <source>
        <dbReference type="EMBL" id="VVC89365.1"/>
    </source>
</evidence>
<organism evidence="7 8">
    <name type="scientific">Leptidea sinapis</name>
    <dbReference type="NCBI Taxonomy" id="189913"/>
    <lineage>
        <taxon>Eukaryota</taxon>
        <taxon>Metazoa</taxon>
        <taxon>Ecdysozoa</taxon>
        <taxon>Arthropoda</taxon>
        <taxon>Hexapoda</taxon>
        <taxon>Insecta</taxon>
        <taxon>Pterygota</taxon>
        <taxon>Neoptera</taxon>
        <taxon>Endopterygota</taxon>
        <taxon>Lepidoptera</taxon>
        <taxon>Glossata</taxon>
        <taxon>Ditrysia</taxon>
        <taxon>Papilionoidea</taxon>
        <taxon>Pieridae</taxon>
        <taxon>Dismorphiinae</taxon>
        <taxon>Leptidea</taxon>
    </lineage>
</organism>
<dbReference type="GO" id="GO:0008033">
    <property type="term" value="P:tRNA processing"/>
    <property type="evidence" value="ECO:0007669"/>
    <property type="project" value="UniProtKB-KW"/>
</dbReference>
<dbReference type="Pfam" id="PF01142">
    <property type="entry name" value="TruD"/>
    <property type="match status" value="1"/>
</dbReference>
<evidence type="ECO:0000256" key="2">
    <source>
        <dbReference type="ARBA" id="ARBA00022694"/>
    </source>
</evidence>
<dbReference type="EMBL" id="FZQP02000526">
    <property type="protein sequence ID" value="VVC89365.1"/>
    <property type="molecule type" value="Genomic_DNA"/>
</dbReference>
<gene>
    <name evidence="7" type="ORF">LSINAPIS_LOCUS2504</name>
</gene>
<dbReference type="GO" id="GO:0009982">
    <property type="term" value="F:pseudouridine synthase activity"/>
    <property type="evidence" value="ECO:0007669"/>
    <property type="project" value="InterPro"/>
</dbReference>
<dbReference type="InterPro" id="IPR020103">
    <property type="entry name" value="PsdUridine_synth_cat_dom_sf"/>
</dbReference>
<dbReference type="Proteomes" id="UP000324832">
    <property type="component" value="Unassembled WGS sequence"/>
</dbReference>
<proteinExistence type="inferred from homology"/>
<keyword evidence="8" id="KW-1185">Reference proteome</keyword>
<dbReference type="PROSITE" id="PS50984">
    <property type="entry name" value="TRUD"/>
    <property type="match status" value="1"/>
</dbReference>
<keyword evidence="2" id="KW-0819">tRNA processing</keyword>
<dbReference type="GO" id="GO:0005634">
    <property type="term" value="C:nucleus"/>
    <property type="evidence" value="ECO:0007669"/>
    <property type="project" value="TreeGrafter"/>
</dbReference>
<evidence type="ECO:0000313" key="8">
    <source>
        <dbReference type="Proteomes" id="UP000324832"/>
    </source>
</evidence>
<sequence length="418" mass="47299">MSNNWRSNGRGGRRWGRGFRGTGEFRGMRRPFGNGPAGHRHQTSYQNSLYKNELQGSNNKPSQPVQKLTEKDIFVTEYISDHKGFNGIIKSRFSDFQVSEINEKGEIAQLTDLSAPEPPADGNAILDDDDLLLNKYNLEILPLETWDKINKLTLCSGPDFGSVELDVTGMSKEERTRIHEAVKKAFGDSIVGSTVTIDEKKYCKFEKYRKGVRVDNRVKWMWPGQYVHFIVYKENCDTMEAASRIMRRLRMNPNIKTTMLGYAGTKDRRAKTSQWFSLRKVDPRKIVNACKDLPSVKIGNFSFSSVHLKLGMLKGNRFRICLRNVTGDPELVETACRSLRDNGFLNYYGLQRFGANTSAPTSTAIRCILSERAGPLERVLGAYQRHGASAALRMIPGGPHDRHTPELRLLRALADDCI</sequence>
<evidence type="ECO:0000256" key="1">
    <source>
        <dbReference type="ARBA" id="ARBA00007953"/>
    </source>
</evidence>
<dbReference type="PANTHER" id="PTHR13326">
    <property type="entry name" value="TRNA PSEUDOURIDINE SYNTHASE D"/>
    <property type="match status" value="1"/>
</dbReference>
<reference evidence="7 8" key="1">
    <citation type="submission" date="2017-07" db="EMBL/GenBank/DDBJ databases">
        <authorList>
            <person name="Talla V."/>
            <person name="Backstrom N."/>
        </authorList>
    </citation>
    <scope>NUCLEOTIDE SEQUENCE [LARGE SCALE GENOMIC DNA]</scope>
</reference>
<comment type="similarity">
    <text evidence="1">Belongs to the pseudouridine synthase TruD family.</text>
</comment>
<keyword evidence="3" id="KW-0413">Isomerase</keyword>
<name>A0A5E4PVR4_9NEOP</name>
<evidence type="ECO:0000256" key="5">
    <source>
        <dbReference type="SAM" id="MobiDB-lite"/>
    </source>
</evidence>
<feature type="region of interest" description="Disordered" evidence="5">
    <location>
        <begin position="1"/>
        <end position="42"/>
    </location>
</feature>
<evidence type="ECO:0000256" key="3">
    <source>
        <dbReference type="ARBA" id="ARBA00023235"/>
    </source>
</evidence>
<dbReference type="InterPro" id="IPR001656">
    <property type="entry name" value="PsdUridine_synth_TruD"/>
</dbReference>
<comment type="catalytic activity">
    <reaction evidence="4">
        <text>a uridine in tRNA = a pseudouridine in tRNA</text>
        <dbReference type="Rhea" id="RHEA:54572"/>
        <dbReference type="Rhea" id="RHEA-COMP:13339"/>
        <dbReference type="Rhea" id="RHEA-COMP:13934"/>
        <dbReference type="ChEBI" id="CHEBI:65314"/>
        <dbReference type="ChEBI" id="CHEBI:65315"/>
    </reaction>
</comment>
<evidence type="ECO:0000259" key="6">
    <source>
        <dbReference type="PROSITE" id="PS50984"/>
    </source>
</evidence>
<dbReference type="Gene3D" id="3.30.2350.20">
    <property type="entry name" value="TruD, catalytic domain"/>
    <property type="match status" value="1"/>
</dbReference>
<dbReference type="SUPFAM" id="SSF55120">
    <property type="entry name" value="Pseudouridine synthase"/>
    <property type="match status" value="1"/>
</dbReference>